<evidence type="ECO:0000256" key="14">
    <source>
        <dbReference type="RuleBase" id="RU004951"/>
    </source>
</evidence>
<dbReference type="EMBL" id="HF566408">
    <property type="protein sequence ID" value="CCP46951.1"/>
    <property type="molecule type" value="mRNA"/>
</dbReference>
<organism evidence="16">
    <name type="scientific">Cupiennius salei</name>
    <name type="common">American wandering spider</name>
    <dbReference type="NCBI Taxonomy" id="6928"/>
    <lineage>
        <taxon>Eukaryota</taxon>
        <taxon>Metazoa</taxon>
        <taxon>Ecdysozoa</taxon>
        <taxon>Arthropoda</taxon>
        <taxon>Chelicerata</taxon>
        <taxon>Arachnida</taxon>
        <taxon>Araneae</taxon>
        <taxon>Araneomorphae</taxon>
        <taxon>Entelegynae</taxon>
        <taxon>Lycosoidea</taxon>
        <taxon>Ctenidae</taxon>
        <taxon>Cupiennius</taxon>
    </lineage>
</organism>
<keyword evidence="3 14" id="KW-0716">Sensory transduction</keyword>
<dbReference type="PANTHER" id="PTHR24240">
    <property type="entry name" value="OPSIN"/>
    <property type="match status" value="1"/>
</dbReference>
<keyword evidence="7 14" id="KW-0157">Chromophore</keyword>
<feature type="transmembrane region" description="Helical" evidence="14">
    <location>
        <begin position="215"/>
        <end position="238"/>
    </location>
</feature>
<dbReference type="PRINTS" id="PR00237">
    <property type="entry name" value="GPCRRHODOPSN"/>
</dbReference>
<feature type="transmembrane region" description="Helical" evidence="14">
    <location>
        <begin position="87"/>
        <end position="105"/>
    </location>
</feature>
<dbReference type="AlphaFoldDB" id="T2I532"/>
<dbReference type="Gene3D" id="1.20.1070.10">
    <property type="entry name" value="Rhodopsin 7-helix transmembrane proteins"/>
    <property type="match status" value="1"/>
</dbReference>
<evidence type="ECO:0000256" key="8">
    <source>
        <dbReference type="ARBA" id="ARBA00023040"/>
    </source>
</evidence>
<dbReference type="PRINTS" id="PR00238">
    <property type="entry name" value="OPSIN"/>
</dbReference>
<evidence type="ECO:0000256" key="2">
    <source>
        <dbReference type="ARBA" id="ARBA00022543"/>
    </source>
</evidence>
<dbReference type="Pfam" id="PF00001">
    <property type="entry name" value="7tm_1"/>
    <property type="match status" value="1"/>
</dbReference>
<feature type="transmembrane region" description="Helical" evidence="14">
    <location>
        <begin position="125"/>
        <end position="150"/>
    </location>
</feature>
<evidence type="ECO:0000256" key="10">
    <source>
        <dbReference type="ARBA" id="ARBA00023157"/>
    </source>
</evidence>
<evidence type="ECO:0000259" key="15">
    <source>
        <dbReference type="PROSITE" id="PS50262"/>
    </source>
</evidence>
<proteinExistence type="evidence at transcript level"/>
<dbReference type="SUPFAM" id="SSF81321">
    <property type="entry name" value="Family A G protein-coupled receptor-like"/>
    <property type="match status" value="1"/>
</dbReference>
<keyword evidence="5 14" id="KW-0681">Retinal protein</keyword>
<keyword evidence="8 14" id="KW-0297">G-protein coupled receptor</keyword>
<comment type="similarity">
    <text evidence="14">Belongs to the G-protein coupled receptor 1 family. Opsin subfamily.</text>
</comment>
<keyword evidence="9 14" id="KW-0472">Membrane</keyword>
<dbReference type="InterPro" id="IPR000276">
    <property type="entry name" value="GPCR_Rhodpsn"/>
</dbReference>
<evidence type="ECO:0000256" key="7">
    <source>
        <dbReference type="ARBA" id="ARBA00022991"/>
    </source>
</evidence>
<evidence type="ECO:0000256" key="11">
    <source>
        <dbReference type="ARBA" id="ARBA00023170"/>
    </source>
</evidence>
<evidence type="ECO:0000256" key="5">
    <source>
        <dbReference type="ARBA" id="ARBA00022925"/>
    </source>
</evidence>
<keyword evidence="2 14" id="KW-0600">Photoreceptor protein</keyword>
<dbReference type="GO" id="GO:0007601">
    <property type="term" value="P:visual perception"/>
    <property type="evidence" value="ECO:0007669"/>
    <property type="project" value="UniProtKB-KW"/>
</dbReference>
<dbReference type="GO" id="GO:0009881">
    <property type="term" value="F:photoreceptor activity"/>
    <property type="evidence" value="ECO:0007669"/>
    <property type="project" value="UniProtKB-KW"/>
</dbReference>
<reference evidence="16" key="2">
    <citation type="journal article" date="2013" name="BMC Evol. Biol.">
        <title>Characterisation and localisation of the opsin protein repertoire in the brain and retinas of a spider and an onychophoran.</title>
        <authorList>
            <person name="Eriksson B.J."/>
            <person name="Fredman D."/>
            <person name="Steiner G."/>
            <person name="Schmid A."/>
        </authorList>
    </citation>
    <scope>NUCLEOTIDE SEQUENCE</scope>
    <source>
        <strain evidence="16">Cs2</strain>
    </source>
</reference>
<sequence>MSLCDGSHALLESYGIFLTGNSSDNNVSDLVIDPVFRHWCYYDPVPHIAHYFVGVLLIGICSLSITGNLLVIVIFSRYRRLRSPANTLIINLATSDMLNGLLHPAAAYSSFKERWMFGRLGCEVYAGLCGLFGLISIVTLTAIAIERCLVISVKPWYGGILFTQAKAKVSIIIIWLYCFVIILPPLFGWGAFVPEGFLTSCSFDYISRTDSNRSYFIYIFILGFFLPVTIIIVCYAFITRTIFQNEKDMKKNNVKKVYNKPRKRNDYKAAEMIMFVIAMFLISWIPYSLIAFIGQFGNRAVLTPWVSVLPSLFAKMSTIYNPAIYGLSHRHFRATLRKIFKKERRSSTERGGTYQSRNSSVTKARNGCPCLPNYGGSDVLEESSSSFSGKKVYLGVAVANTLESNRILYIKKQNSLYESCHCELPRGRRKRSDKDIRFSTENKLRPKSYSARGRPAVLAVQYDTAKMSLTRSLMFKSESCLHQKYQFYLEKDHIVRIPSVICSFNNTSNQRTDAEQSFPPGLLCHVPKPYIRVLNIEALPVENVAPETIKKSDDPSRNVDEKKEKQYLCKDCILHDKLSHE</sequence>
<dbReference type="GO" id="GO:0007602">
    <property type="term" value="P:phototransduction"/>
    <property type="evidence" value="ECO:0007669"/>
    <property type="project" value="UniProtKB-KW"/>
</dbReference>
<keyword evidence="4 14" id="KW-0812">Transmembrane</keyword>
<feature type="transmembrane region" description="Helical" evidence="14">
    <location>
        <begin position="51"/>
        <end position="75"/>
    </location>
</feature>
<dbReference type="PROSITE" id="PS00238">
    <property type="entry name" value="OPSIN"/>
    <property type="match status" value="1"/>
</dbReference>
<name>T2I532_CUPSA</name>
<evidence type="ECO:0000313" key="16">
    <source>
        <dbReference type="EMBL" id="CCP46951.1"/>
    </source>
</evidence>
<evidence type="ECO:0000256" key="6">
    <source>
        <dbReference type="ARBA" id="ARBA00022989"/>
    </source>
</evidence>
<dbReference type="InterPro" id="IPR050125">
    <property type="entry name" value="GPCR_opsins"/>
</dbReference>
<evidence type="ECO:0000256" key="3">
    <source>
        <dbReference type="ARBA" id="ARBA00022606"/>
    </source>
</evidence>
<keyword evidence="12 14" id="KW-0807">Transducer</keyword>
<keyword evidence="6 14" id="KW-1133">Transmembrane helix</keyword>
<dbReference type="PROSITE" id="PS00237">
    <property type="entry name" value="G_PROTEIN_RECEP_F1_1"/>
    <property type="match status" value="1"/>
</dbReference>
<protein>
    <submittedName>
        <fullName evidence="16">Arthropsin</fullName>
    </submittedName>
</protein>
<evidence type="ECO:0000256" key="1">
    <source>
        <dbReference type="ARBA" id="ARBA00004141"/>
    </source>
</evidence>
<keyword evidence="13" id="KW-0844">Vision</keyword>
<evidence type="ECO:0000256" key="4">
    <source>
        <dbReference type="ARBA" id="ARBA00022692"/>
    </source>
</evidence>
<evidence type="ECO:0000256" key="12">
    <source>
        <dbReference type="ARBA" id="ARBA00023224"/>
    </source>
</evidence>
<reference evidence="16" key="1">
    <citation type="submission" date="2012-12" db="EMBL/GenBank/DDBJ databases">
        <authorList>
            <person name="Eriksson J."/>
        </authorList>
    </citation>
    <scope>NUCLEOTIDE SEQUENCE</scope>
    <source>
        <strain evidence="16">Cs2</strain>
    </source>
</reference>
<dbReference type="GO" id="GO:0004930">
    <property type="term" value="F:G protein-coupled receptor activity"/>
    <property type="evidence" value="ECO:0007669"/>
    <property type="project" value="UniProtKB-KW"/>
</dbReference>
<dbReference type="InterPro" id="IPR001760">
    <property type="entry name" value="Opsin"/>
</dbReference>
<feature type="domain" description="G-protein coupled receptors family 1 profile" evidence="15">
    <location>
        <begin position="67"/>
        <end position="325"/>
    </location>
</feature>
<gene>
    <name evidence="16" type="primary">opsin</name>
</gene>
<dbReference type="InterPro" id="IPR017452">
    <property type="entry name" value="GPCR_Rhodpsn_7TM"/>
</dbReference>
<dbReference type="InterPro" id="IPR027430">
    <property type="entry name" value="Retinal_BS"/>
</dbReference>
<evidence type="ECO:0000256" key="9">
    <source>
        <dbReference type="ARBA" id="ARBA00023136"/>
    </source>
</evidence>
<dbReference type="PROSITE" id="PS50262">
    <property type="entry name" value="G_PROTEIN_RECEP_F1_2"/>
    <property type="match status" value="1"/>
</dbReference>
<feature type="transmembrane region" description="Helical" evidence="14">
    <location>
        <begin position="171"/>
        <end position="192"/>
    </location>
</feature>
<keyword evidence="10" id="KW-1015">Disulfide bond</keyword>
<comment type="caution">
    <text evidence="14">Lacks conserved residue(s) required for the propagation of feature annotation.</text>
</comment>
<dbReference type="GO" id="GO:0016020">
    <property type="term" value="C:membrane"/>
    <property type="evidence" value="ECO:0007669"/>
    <property type="project" value="UniProtKB-SubCell"/>
</dbReference>
<accession>T2I532</accession>
<feature type="transmembrane region" description="Helical" evidence="14">
    <location>
        <begin position="272"/>
        <end position="293"/>
    </location>
</feature>
<keyword evidence="11 14" id="KW-0675">Receptor</keyword>
<evidence type="ECO:0000256" key="13">
    <source>
        <dbReference type="ARBA" id="ARBA00023305"/>
    </source>
</evidence>
<comment type="subcellular location">
    <subcellularLocation>
        <location evidence="1 14">Membrane</location>
        <topology evidence="1 14">Multi-pass membrane protein</topology>
    </subcellularLocation>
</comment>